<evidence type="ECO:0000256" key="9">
    <source>
        <dbReference type="ARBA" id="ARBA00029498"/>
    </source>
</evidence>
<comment type="function">
    <text evidence="10">Component of the signal recognition particle (SRP) complex, a ribonucleoprotein complex that mediates the cotranslational targeting of secretory and membrane proteins to the endoplasmic reticulum (ER). The SRP complex interacts with the signal sequence in nascent secretory and membrane proteins and directs them to the membrane of the ER.</text>
</comment>
<dbReference type="GO" id="GO:0005047">
    <property type="term" value="F:signal recognition particle binding"/>
    <property type="evidence" value="ECO:0007669"/>
    <property type="project" value="InterPro"/>
</dbReference>
<gene>
    <name evidence="12" type="ORF">P8C59_000591</name>
</gene>
<dbReference type="EMBL" id="JAQQPM010000001">
    <property type="protein sequence ID" value="KAK2066806.1"/>
    <property type="molecule type" value="Genomic_DNA"/>
</dbReference>
<evidence type="ECO:0000256" key="3">
    <source>
        <dbReference type="ARBA" id="ARBA00009352"/>
    </source>
</evidence>
<accession>A0AAD9HWQ7</accession>
<name>A0AAD9HWQ7_9PEZI</name>
<proteinExistence type="inferred from homology"/>
<feature type="region of interest" description="Disordered" evidence="11">
    <location>
        <begin position="588"/>
        <end position="613"/>
    </location>
</feature>
<dbReference type="PANTHER" id="PTHR12860:SF0">
    <property type="entry name" value="SIGNAL RECOGNITION PARTICLE SUBUNIT SRP68"/>
    <property type="match status" value="1"/>
</dbReference>
<keyword evidence="7" id="KW-0539">Nucleus</keyword>
<keyword evidence="13" id="KW-1185">Reference proteome</keyword>
<protein>
    <recommendedName>
        <fullName evidence="9 10">Signal recognition particle subunit SRP68</fullName>
        <shortName evidence="10">SRP68</shortName>
    </recommendedName>
</protein>
<evidence type="ECO:0000256" key="2">
    <source>
        <dbReference type="ARBA" id="ARBA00004604"/>
    </source>
</evidence>
<evidence type="ECO:0000256" key="8">
    <source>
        <dbReference type="ARBA" id="ARBA00023274"/>
    </source>
</evidence>
<dbReference type="InterPro" id="IPR038253">
    <property type="entry name" value="SRP68_N_sf"/>
</dbReference>
<dbReference type="GO" id="GO:0006614">
    <property type="term" value="P:SRP-dependent cotranslational protein targeting to membrane"/>
    <property type="evidence" value="ECO:0007669"/>
    <property type="project" value="InterPro"/>
</dbReference>
<dbReference type="CDD" id="cd15481">
    <property type="entry name" value="SRP68-RBD"/>
    <property type="match status" value="1"/>
</dbReference>
<dbReference type="GO" id="GO:0008312">
    <property type="term" value="F:7S RNA binding"/>
    <property type="evidence" value="ECO:0007669"/>
    <property type="project" value="InterPro"/>
</dbReference>
<comment type="subcellular location">
    <subcellularLocation>
        <location evidence="1 10">Cytoplasm</location>
    </subcellularLocation>
    <subcellularLocation>
        <location evidence="2">Nucleus</location>
        <location evidence="2">Nucleolus</location>
    </subcellularLocation>
</comment>
<evidence type="ECO:0000256" key="10">
    <source>
        <dbReference type="PIRNR" id="PIRNR038995"/>
    </source>
</evidence>
<dbReference type="GO" id="GO:0005730">
    <property type="term" value="C:nucleolus"/>
    <property type="evidence" value="ECO:0007669"/>
    <property type="project" value="UniProtKB-SubCell"/>
</dbReference>
<reference evidence="12" key="1">
    <citation type="journal article" date="2023" name="Mol. Plant Microbe Interact.">
        <title>Elucidating the Obligate Nature and Biological Capacity of an Invasive Fungal Corn Pathogen.</title>
        <authorList>
            <person name="MacCready J.S."/>
            <person name="Roggenkamp E.M."/>
            <person name="Gdanetz K."/>
            <person name="Chilvers M.I."/>
        </authorList>
    </citation>
    <scope>NUCLEOTIDE SEQUENCE</scope>
    <source>
        <strain evidence="12">PM02</strain>
    </source>
</reference>
<evidence type="ECO:0000256" key="4">
    <source>
        <dbReference type="ARBA" id="ARBA00022490"/>
    </source>
</evidence>
<evidence type="ECO:0000313" key="13">
    <source>
        <dbReference type="Proteomes" id="UP001217918"/>
    </source>
</evidence>
<dbReference type="PANTHER" id="PTHR12860">
    <property type="entry name" value="SIGNAL RECOGNITION PARTICLE 68 KDA PROTEIN"/>
    <property type="match status" value="1"/>
</dbReference>
<dbReference type="GO" id="GO:0030942">
    <property type="term" value="F:endoplasmic reticulum signal peptide binding"/>
    <property type="evidence" value="ECO:0007669"/>
    <property type="project" value="InterPro"/>
</dbReference>
<keyword evidence="4 10" id="KW-0963">Cytoplasm</keyword>
<evidence type="ECO:0000313" key="12">
    <source>
        <dbReference type="EMBL" id="KAK2066806.1"/>
    </source>
</evidence>
<dbReference type="Proteomes" id="UP001217918">
    <property type="component" value="Unassembled WGS sequence"/>
</dbReference>
<organism evidence="12 13">
    <name type="scientific">Phyllachora maydis</name>
    <dbReference type="NCBI Taxonomy" id="1825666"/>
    <lineage>
        <taxon>Eukaryota</taxon>
        <taxon>Fungi</taxon>
        <taxon>Dikarya</taxon>
        <taxon>Ascomycota</taxon>
        <taxon>Pezizomycotina</taxon>
        <taxon>Sordariomycetes</taxon>
        <taxon>Sordariomycetidae</taxon>
        <taxon>Phyllachorales</taxon>
        <taxon>Phyllachoraceae</taxon>
        <taxon>Phyllachora</taxon>
    </lineage>
</organism>
<comment type="similarity">
    <text evidence="3 10">Belongs to the SRP68 family.</text>
</comment>
<sequence>MDITRYVVSSRMESLLDGDYATYRSHLARKLLNCRKKLSIATKNRGKYHAKGPVSAHEMAENHEYLRLQLLTAERAWAHAMMMKASHSADTKAITGRTRSHMVSRLDKGARLAEKLARTLQDTASGATGTDALEARAYAAMLRGAALFELQRWEPCLGNYSIARIIYSALSTATKGDIFKDLLSETLDPSIRYAAYQLKIPRTEPVPTIAQKAFPHSDARLVELVTKLSATALGHDDADDKQAFPASAGAPTTLTWRNREVKIEDAAISAAWAAVGTAKARLAETLSSPSLEPKDRAAAYDDILNASQDAVDSTKQAIDELKAEGVPQSDSRMQSLQITRTAVHFDMISWRIGRNRVLTGAGDGAAVTFGAPGERAKKTKARLLPPVPKEEAPGRLLAKLREKAVLYDGTLQSIESITELPGVANDQELSRRLEATTGYFTALKCLAIARSHGIAGKVVHSLALVKHGLEGCEDALPVLTTADDGFPPNLTVLGSHVQSLHVLLSHELQRYRAMVDMGKLCTPPNGVEPPDSARYLMDGLAEYPADGADLGQMVPFPPKIEPVPVKPIFLDVAWNYIDYPGKQAKVEPEKAATIGTGEDGSKTQSRGWFGFGR</sequence>
<dbReference type="Gene3D" id="1.10.3450.40">
    <property type="entry name" value="Signal recognition particle, SRP68 subunit, RNA-binding domain"/>
    <property type="match status" value="1"/>
</dbReference>
<evidence type="ECO:0000256" key="5">
    <source>
        <dbReference type="ARBA" id="ARBA00022884"/>
    </source>
</evidence>
<dbReference type="Pfam" id="PF16969">
    <property type="entry name" value="SRP68"/>
    <property type="match status" value="1"/>
</dbReference>
<dbReference type="PIRSF" id="PIRSF038995">
    <property type="entry name" value="SRP68"/>
    <property type="match status" value="1"/>
</dbReference>
<evidence type="ECO:0000256" key="1">
    <source>
        <dbReference type="ARBA" id="ARBA00004496"/>
    </source>
</evidence>
<dbReference type="GO" id="GO:0005786">
    <property type="term" value="C:signal recognition particle, endoplasmic reticulum targeting"/>
    <property type="evidence" value="ECO:0007669"/>
    <property type="project" value="UniProtKB-KW"/>
</dbReference>
<dbReference type="InterPro" id="IPR026258">
    <property type="entry name" value="SRP68"/>
</dbReference>
<keyword evidence="8 10" id="KW-0687">Ribonucleoprotein</keyword>
<keyword evidence="6 10" id="KW-0733">Signal recognition particle</keyword>
<comment type="caution">
    <text evidence="12">The sequence shown here is derived from an EMBL/GenBank/DDBJ whole genome shotgun (WGS) entry which is preliminary data.</text>
</comment>
<dbReference type="InterPro" id="IPR034652">
    <property type="entry name" value="SRP68-RBD"/>
</dbReference>
<evidence type="ECO:0000256" key="7">
    <source>
        <dbReference type="ARBA" id="ARBA00023242"/>
    </source>
</evidence>
<evidence type="ECO:0000256" key="11">
    <source>
        <dbReference type="SAM" id="MobiDB-lite"/>
    </source>
</evidence>
<keyword evidence="5 10" id="KW-0694">RNA-binding</keyword>
<dbReference type="AlphaFoldDB" id="A0AAD9HWQ7"/>
<evidence type="ECO:0000256" key="6">
    <source>
        <dbReference type="ARBA" id="ARBA00023135"/>
    </source>
</evidence>